<accession>A0ABR1RRE1</accession>
<evidence type="ECO:0000256" key="2">
    <source>
        <dbReference type="ARBA" id="ARBA00022737"/>
    </source>
</evidence>
<reference evidence="7 8" key="1">
    <citation type="submission" date="2023-01" db="EMBL/GenBank/DDBJ databases">
        <title>Analysis of 21 Apiospora genomes using comparative genomics revels a genus with tremendous synthesis potential of carbohydrate active enzymes and secondary metabolites.</title>
        <authorList>
            <person name="Sorensen T."/>
        </authorList>
    </citation>
    <scope>NUCLEOTIDE SEQUENCE [LARGE SCALE GENOMIC DNA]</scope>
    <source>
        <strain evidence="7 8">CBS 33761</strain>
    </source>
</reference>
<dbReference type="PANTHER" id="PTHR24409">
    <property type="entry name" value="ZINC FINGER PROTEIN 142"/>
    <property type="match status" value="1"/>
</dbReference>
<gene>
    <name evidence="7" type="ORF">PG993_013857</name>
</gene>
<keyword evidence="1" id="KW-0479">Metal-binding</keyword>
<name>A0ABR1RRE1_9PEZI</name>
<dbReference type="SUPFAM" id="SSF57667">
    <property type="entry name" value="beta-beta-alpha zinc fingers"/>
    <property type="match status" value="1"/>
</dbReference>
<dbReference type="PANTHER" id="PTHR24409:SF295">
    <property type="entry name" value="AZ2-RELATED"/>
    <property type="match status" value="1"/>
</dbReference>
<comment type="caution">
    <text evidence="7">The sequence shown here is derived from an EMBL/GenBank/DDBJ whole genome shotgun (WGS) entry which is preliminary data.</text>
</comment>
<evidence type="ECO:0000256" key="3">
    <source>
        <dbReference type="ARBA" id="ARBA00022771"/>
    </source>
</evidence>
<keyword evidence="3 5" id="KW-0863">Zinc-finger</keyword>
<organism evidence="7 8">
    <name type="scientific">Apiospora rasikravindrae</name>
    <dbReference type="NCBI Taxonomy" id="990691"/>
    <lineage>
        <taxon>Eukaryota</taxon>
        <taxon>Fungi</taxon>
        <taxon>Dikarya</taxon>
        <taxon>Ascomycota</taxon>
        <taxon>Pezizomycotina</taxon>
        <taxon>Sordariomycetes</taxon>
        <taxon>Xylariomycetidae</taxon>
        <taxon>Amphisphaeriales</taxon>
        <taxon>Apiosporaceae</taxon>
        <taxon>Apiospora</taxon>
    </lineage>
</organism>
<feature type="non-terminal residue" evidence="7">
    <location>
        <position position="1"/>
    </location>
</feature>
<keyword evidence="2" id="KW-0677">Repeat</keyword>
<evidence type="ECO:0000256" key="1">
    <source>
        <dbReference type="ARBA" id="ARBA00022723"/>
    </source>
</evidence>
<feature type="domain" description="C2H2-type" evidence="6">
    <location>
        <begin position="80"/>
        <end position="109"/>
    </location>
</feature>
<dbReference type="InterPro" id="IPR013087">
    <property type="entry name" value="Znf_C2H2_type"/>
</dbReference>
<proteinExistence type="predicted"/>
<keyword evidence="8" id="KW-1185">Reference proteome</keyword>
<evidence type="ECO:0000256" key="5">
    <source>
        <dbReference type="PROSITE-ProRule" id="PRU00042"/>
    </source>
</evidence>
<dbReference type="Pfam" id="PF12874">
    <property type="entry name" value="zf-met"/>
    <property type="match status" value="1"/>
</dbReference>
<dbReference type="PROSITE" id="PS00028">
    <property type="entry name" value="ZINC_FINGER_C2H2_1"/>
    <property type="match status" value="2"/>
</dbReference>
<evidence type="ECO:0000313" key="8">
    <source>
        <dbReference type="Proteomes" id="UP001444661"/>
    </source>
</evidence>
<dbReference type="EMBL" id="JAQQWK010000013">
    <property type="protein sequence ID" value="KAK8017531.1"/>
    <property type="molecule type" value="Genomic_DNA"/>
</dbReference>
<sequence>KCGTCQETFNDYWVRDCHVNATEHEWPELECDTCSRTFKSEVGRVNHMIDFDHFKFDCTWCGMTWPSRKMVIEHQHEDHYWCAACGMEFTNYDKLKQHLNSRIHQGPNIKCPFCRSPWATAGDMAHHLETGSCLVADRVNRDTLYKHMRKKDTDGIITKKLIEYDGSNQPRANEQSYNPPGCTYEATGGSYNPVHRRYECPLCHRLFYTLWLLNSHLHSSTRHQALYHCPNRGGCGEEFMSLADLIDHLGSGTCNFASIENVQREIQSVVSGNKLIML</sequence>
<dbReference type="Proteomes" id="UP001444661">
    <property type="component" value="Unassembled WGS sequence"/>
</dbReference>
<protein>
    <recommendedName>
        <fullName evidence="6">C2H2-type domain-containing protein</fullName>
    </recommendedName>
</protein>
<dbReference type="PROSITE" id="PS50157">
    <property type="entry name" value="ZINC_FINGER_C2H2_2"/>
    <property type="match status" value="1"/>
</dbReference>
<dbReference type="Gene3D" id="3.30.160.60">
    <property type="entry name" value="Classic Zinc Finger"/>
    <property type="match status" value="2"/>
</dbReference>
<evidence type="ECO:0000256" key="4">
    <source>
        <dbReference type="ARBA" id="ARBA00022833"/>
    </source>
</evidence>
<evidence type="ECO:0000259" key="6">
    <source>
        <dbReference type="PROSITE" id="PS50157"/>
    </source>
</evidence>
<dbReference type="SMART" id="SM00355">
    <property type="entry name" value="ZnF_C2H2"/>
    <property type="match status" value="5"/>
</dbReference>
<evidence type="ECO:0000313" key="7">
    <source>
        <dbReference type="EMBL" id="KAK8017531.1"/>
    </source>
</evidence>
<dbReference type="InterPro" id="IPR036236">
    <property type="entry name" value="Znf_C2H2_sf"/>
</dbReference>
<keyword evidence="4" id="KW-0862">Zinc</keyword>